<evidence type="ECO:0000313" key="1">
    <source>
        <dbReference type="EMBL" id="HIX75571.1"/>
    </source>
</evidence>
<comment type="caution">
    <text evidence="1">The sequence shown here is derived from an EMBL/GenBank/DDBJ whole genome shotgun (WGS) entry which is preliminary data.</text>
</comment>
<reference evidence="1" key="2">
    <citation type="submission" date="2021-04" db="EMBL/GenBank/DDBJ databases">
        <authorList>
            <person name="Gilroy R."/>
        </authorList>
    </citation>
    <scope>NUCLEOTIDE SEQUENCE</scope>
    <source>
        <strain evidence="1">ChiGjej6B6-14162</strain>
    </source>
</reference>
<sequence>MRRKTPISESRKPEVKSPVDVIGYYPVRGQAVIYLLLEYVNHALGAVMPYVGVMAYEEAFDRMVGLLLSGATDEALSFPLDRLSDELDTLWRMFEETAAEWEEGMTPPADALQANEEQLLGACALAVALEEILLSLRRLPPDEIEALLNERSDHDGLPCFGAIEGMSERIARAVIGRIQSVNGPDIWKIEE</sequence>
<protein>
    <submittedName>
        <fullName evidence="1">Uncharacterized protein</fullName>
    </submittedName>
</protein>
<dbReference type="AlphaFoldDB" id="A0A9D1XAK2"/>
<organism evidence="1 2">
    <name type="scientific">Candidatus Parabacteroides intestinipullorum</name>
    <dbReference type="NCBI Taxonomy" id="2838723"/>
    <lineage>
        <taxon>Bacteria</taxon>
        <taxon>Pseudomonadati</taxon>
        <taxon>Bacteroidota</taxon>
        <taxon>Bacteroidia</taxon>
        <taxon>Bacteroidales</taxon>
        <taxon>Tannerellaceae</taxon>
        <taxon>Parabacteroides</taxon>
    </lineage>
</organism>
<gene>
    <name evidence="1" type="ORF">H9977_11155</name>
</gene>
<reference evidence="1" key="1">
    <citation type="journal article" date="2021" name="PeerJ">
        <title>Extensive microbial diversity within the chicken gut microbiome revealed by metagenomics and culture.</title>
        <authorList>
            <person name="Gilroy R."/>
            <person name="Ravi A."/>
            <person name="Getino M."/>
            <person name="Pursley I."/>
            <person name="Horton D.L."/>
            <person name="Alikhan N.F."/>
            <person name="Baker D."/>
            <person name="Gharbi K."/>
            <person name="Hall N."/>
            <person name="Watson M."/>
            <person name="Adriaenssens E.M."/>
            <person name="Foster-Nyarko E."/>
            <person name="Jarju S."/>
            <person name="Secka A."/>
            <person name="Antonio M."/>
            <person name="Oren A."/>
            <person name="Chaudhuri R.R."/>
            <person name="La Ragione R."/>
            <person name="Hildebrand F."/>
            <person name="Pallen M.J."/>
        </authorList>
    </citation>
    <scope>NUCLEOTIDE SEQUENCE</scope>
    <source>
        <strain evidence="1">ChiGjej6B6-14162</strain>
    </source>
</reference>
<dbReference type="EMBL" id="DXEL01000076">
    <property type="protein sequence ID" value="HIX75571.1"/>
    <property type="molecule type" value="Genomic_DNA"/>
</dbReference>
<name>A0A9D1XAK2_9BACT</name>
<accession>A0A9D1XAK2</accession>
<evidence type="ECO:0000313" key="2">
    <source>
        <dbReference type="Proteomes" id="UP000886740"/>
    </source>
</evidence>
<proteinExistence type="predicted"/>
<dbReference type="Proteomes" id="UP000886740">
    <property type="component" value="Unassembled WGS sequence"/>
</dbReference>